<organism evidence="2 3">
    <name type="scientific">Daphnia magna</name>
    <dbReference type="NCBI Taxonomy" id="35525"/>
    <lineage>
        <taxon>Eukaryota</taxon>
        <taxon>Metazoa</taxon>
        <taxon>Ecdysozoa</taxon>
        <taxon>Arthropoda</taxon>
        <taxon>Crustacea</taxon>
        <taxon>Branchiopoda</taxon>
        <taxon>Diplostraca</taxon>
        <taxon>Cladocera</taxon>
        <taxon>Anomopoda</taxon>
        <taxon>Daphniidae</taxon>
        <taxon>Daphnia</taxon>
    </lineage>
</organism>
<keyword evidence="3" id="KW-1185">Reference proteome</keyword>
<gene>
    <name evidence="2" type="ORF">APZ42_015824</name>
</gene>
<keyword evidence="1" id="KW-0472">Membrane</keyword>
<proteinExistence type="predicted"/>
<evidence type="ECO:0000313" key="3">
    <source>
        <dbReference type="Proteomes" id="UP000076858"/>
    </source>
</evidence>
<accession>A0A162NAT5</accession>
<keyword evidence="1" id="KW-1133">Transmembrane helix</keyword>
<feature type="transmembrane region" description="Helical" evidence="1">
    <location>
        <begin position="30"/>
        <end position="50"/>
    </location>
</feature>
<evidence type="ECO:0000256" key="1">
    <source>
        <dbReference type="SAM" id="Phobius"/>
    </source>
</evidence>
<evidence type="ECO:0000313" key="2">
    <source>
        <dbReference type="EMBL" id="KZS17825.1"/>
    </source>
</evidence>
<sequence length="53" mass="6088">MSLLPGAIWNLSIPDIQPELLTTTPVYNDYYYYAITVGLLLKITSVWFEVGFF</sequence>
<name>A0A162NAT5_9CRUS</name>
<keyword evidence="1" id="KW-0812">Transmembrane</keyword>
<dbReference type="Proteomes" id="UP000076858">
    <property type="component" value="Unassembled WGS sequence"/>
</dbReference>
<reference evidence="2 3" key="1">
    <citation type="submission" date="2016-03" db="EMBL/GenBank/DDBJ databases">
        <title>EvidentialGene: Evidence-directed Construction of Genes on Genomes.</title>
        <authorList>
            <person name="Gilbert D.G."/>
            <person name="Choi J.-H."/>
            <person name="Mockaitis K."/>
            <person name="Colbourne J."/>
            <person name="Pfrender M."/>
        </authorList>
    </citation>
    <scope>NUCLEOTIDE SEQUENCE [LARGE SCALE GENOMIC DNA]</scope>
    <source>
        <strain evidence="2 3">Xinb3</strain>
        <tissue evidence="2">Complete organism</tissue>
    </source>
</reference>
<comment type="caution">
    <text evidence="2">The sequence shown here is derived from an EMBL/GenBank/DDBJ whole genome shotgun (WGS) entry which is preliminary data.</text>
</comment>
<dbReference type="EMBL" id="LRGB01000568">
    <property type="protein sequence ID" value="KZS17825.1"/>
    <property type="molecule type" value="Genomic_DNA"/>
</dbReference>
<dbReference type="AlphaFoldDB" id="A0A162NAT5"/>
<protein>
    <submittedName>
        <fullName evidence="2">Uncharacterized protein</fullName>
    </submittedName>
</protein>